<accession>M6VCI0</accession>
<organism evidence="1 2">
    <name type="scientific">Leptospira santarosai str. ZUN179</name>
    <dbReference type="NCBI Taxonomy" id="1049985"/>
    <lineage>
        <taxon>Bacteria</taxon>
        <taxon>Pseudomonadati</taxon>
        <taxon>Spirochaetota</taxon>
        <taxon>Spirochaetia</taxon>
        <taxon>Leptospirales</taxon>
        <taxon>Leptospiraceae</taxon>
        <taxon>Leptospira</taxon>
    </lineage>
</organism>
<reference evidence="1 2" key="1">
    <citation type="submission" date="2013-01" db="EMBL/GenBank/DDBJ databases">
        <authorList>
            <person name="Harkins D.M."/>
            <person name="Durkin A.S."/>
            <person name="Brinkac L.M."/>
            <person name="Haft D.H."/>
            <person name="Selengut J.D."/>
            <person name="Sanka R."/>
            <person name="DePew J."/>
            <person name="Purushe J."/>
            <person name="Matthias M.A."/>
            <person name="Vinetz J.M."/>
            <person name="Sutton G.G."/>
            <person name="Nierman W.C."/>
            <person name="Fouts D.E."/>
        </authorList>
    </citation>
    <scope>NUCLEOTIDE SEQUENCE [LARGE SCALE GENOMIC DNA]</scope>
    <source>
        <strain evidence="1 2">ZUN179</strain>
    </source>
</reference>
<sequence>MNFLYWPLTNPSSTECQKAKSCGLNSKNRFSEKSELLPFHSQGIFFSNGHLIL</sequence>
<evidence type="ECO:0000313" key="1">
    <source>
        <dbReference type="EMBL" id="EMO47233.1"/>
    </source>
</evidence>
<evidence type="ECO:0000313" key="2">
    <source>
        <dbReference type="Proteomes" id="UP000012160"/>
    </source>
</evidence>
<comment type="caution">
    <text evidence="1">The sequence shown here is derived from an EMBL/GenBank/DDBJ whole genome shotgun (WGS) entry which is preliminary data.</text>
</comment>
<dbReference type="EMBL" id="AHOQ02000009">
    <property type="protein sequence ID" value="EMO47233.1"/>
    <property type="molecule type" value="Genomic_DNA"/>
</dbReference>
<dbReference type="Proteomes" id="UP000012160">
    <property type="component" value="Unassembled WGS sequence"/>
</dbReference>
<dbReference type="AlphaFoldDB" id="M6VCI0"/>
<protein>
    <submittedName>
        <fullName evidence="1">Uncharacterized protein</fullName>
    </submittedName>
</protein>
<name>M6VCI0_9LEPT</name>
<gene>
    <name evidence="1" type="ORF">LEP1GSC187_1221</name>
</gene>
<proteinExistence type="predicted"/>